<name>Q2FL77_METHJ</name>
<dbReference type="KEGG" id="mhu:Mhun_0739"/>
<dbReference type="InterPro" id="IPR052216">
    <property type="entry name" value="CRISPR_Csm3_endoribonuclease"/>
</dbReference>
<gene>
    <name evidence="3" type="ordered locus">Mhun_0739</name>
</gene>
<dbReference type="PANTHER" id="PTHR35579">
    <property type="entry name" value="CRISPR SYSTEM CMS ENDORIBONUCLEASE CSM3"/>
    <property type="match status" value="1"/>
</dbReference>
<dbReference type="InParanoid" id="Q2FL77"/>
<dbReference type="Proteomes" id="UP000001941">
    <property type="component" value="Chromosome"/>
</dbReference>
<keyword evidence="4" id="KW-1185">Reference proteome</keyword>
<dbReference type="EnsemblBacteria" id="ABD40492">
    <property type="protein sequence ID" value="ABD40492"/>
    <property type="gene ID" value="Mhun_0739"/>
</dbReference>
<evidence type="ECO:0000313" key="4">
    <source>
        <dbReference type="Proteomes" id="UP000001941"/>
    </source>
</evidence>
<keyword evidence="1" id="KW-0051">Antiviral defense</keyword>
<feature type="domain" description="CRISPR type III-associated protein" evidence="2">
    <location>
        <begin position="16"/>
        <end position="208"/>
    </location>
</feature>
<proteinExistence type="predicted"/>
<protein>
    <submittedName>
        <fullName evidence="3">CRISPR-associated protein, Csx7 family</fullName>
    </submittedName>
</protein>
<sequence length="429" mass="47574">MDSLDRFSNRYEIEGTIELKTPMRIGGGQNAAMYSLSPAPVIECFDAGSGVFEPYIPGSSLKGILRSTLERLVRTFDDSKCCVSVGNKKEGMVLCGNDTCISCRMFGSMNGGAKVRIRDSHLTDECRTKEDWQGYLREQPHFGSPRPGGKGLMRPEESVSAGTEFRFHIDLDNGTDEEAGLMMLVLREFNYFRAHLGGGSTRGHGFCSMKGVTLTKLSLQDGVISRDKVSGKDCLSAAKRYLAGINSSPDSDRGFDRYWKAFSEPVNRFDDGHVVATLIVTCITDFSMKGLDEPTVTNGLGPVIPGSTIKGFLRHKLEQRETDKKIIDSIFGGLNQRGRLIVSDAWYAGKKGIGNEYIPKRSALMMYMVFDNMTQNEMEHITQFFDKEIQITGNTSAGISKYNQGSPKNRVKIRVESVNRFSAKKFLAE</sequence>
<organism evidence="3 4">
    <name type="scientific">Methanospirillum hungatei JF-1 (strain ATCC 27890 / DSM 864 / NBRC 100397 / JF-1)</name>
    <dbReference type="NCBI Taxonomy" id="323259"/>
    <lineage>
        <taxon>Archaea</taxon>
        <taxon>Methanobacteriati</taxon>
        <taxon>Methanobacteriota</taxon>
        <taxon>Stenosarchaea group</taxon>
        <taxon>Methanomicrobia</taxon>
        <taxon>Methanomicrobiales</taxon>
        <taxon>Methanospirillaceae</taxon>
        <taxon>Methanospirillum</taxon>
    </lineage>
</organism>
<evidence type="ECO:0000313" key="3">
    <source>
        <dbReference type="EMBL" id="ABD40492.1"/>
    </source>
</evidence>
<dbReference type="RefSeq" id="WP_011447771.1">
    <property type="nucleotide sequence ID" value="NC_007796.1"/>
</dbReference>
<dbReference type="PANTHER" id="PTHR35579:SF6">
    <property type="entry name" value="DUF324 DOMAIN-CONTAINING PROTEIN"/>
    <property type="match status" value="1"/>
</dbReference>
<dbReference type="HOGENOM" id="CLU_638751_0_0_2"/>
<reference evidence="4" key="1">
    <citation type="journal article" date="2016" name="Stand. Genomic Sci.">
        <title>Complete genome sequence of Methanospirillum hungatei type strain JF1.</title>
        <authorList>
            <person name="Gunsalus R.P."/>
            <person name="Cook L.E."/>
            <person name="Crable B."/>
            <person name="Rohlin L."/>
            <person name="McDonald E."/>
            <person name="Mouttaki H."/>
            <person name="Sieber J.R."/>
            <person name="Poweleit N."/>
            <person name="Zhou H."/>
            <person name="Lapidus A.L."/>
            <person name="Daligault H.E."/>
            <person name="Land M."/>
            <person name="Gilna P."/>
            <person name="Ivanova N."/>
            <person name="Kyrpides N."/>
            <person name="Culley D.E."/>
            <person name="McInerney M.J."/>
        </authorList>
    </citation>
    <scope>NUCLEOTIDE SEQUENCE [LARGE SCALE GENOMIC DNA]</scope>
    <source>
        <strain evidence="4">ATCC 27890 / DSM 864 / NBRC 100397 / JF-1</strain>
    </source>
</reference>
<dbReference type="OrthoDB" id="44077at2157"/>
<accession>Q2FL77</accession>
<dbReference type="GO" id="GO:0051607">
    <property type="term" value="P:defense response to virus"/>
    <property type="evidence" value="ECO:0007669"/>
    <property type="project" value="UniProtKB-KW"/>
</dbReference>
<dbReference type="GeneID" id="3923877"/>
<dbReference type="AlphaFoldDB" id="Q2FL77"/>
<dbReference type="Pfam" id="PF03787">
    <property type="entry name" value="RAMPs"/>
    <property type="match status" value="2"/>
</dbReference>
<dbReference type="InterPro" id="IPR005537">
    <property type="entry name" value="RAMP_III_fam"/>
</dbReference>
<evidence type="ECO:0000259" key="2">
    <source>
        <dbReference type="Pfam" id="PF03787"/>
    </source>
</evidence>
<feature type="domain" description="CRISPR type III-associated protein" evidence="2">
    <location>
        <begin position="299"/>
        <end position="398"/>
    </location>
</feature>
<dbReference type="eggNOG" id="arCOG02658">
    <property type="taxonomic scope" value="Archaea"/>
</dbReference>
<dbReference type="EMBL" id="CP000254">
    <property type="protein sequence ID" value="ABD40492.1"/>
    <property type="molecule type" value="Genomic_DNA"/>
</dbReference>
<dbReference type="STRING" id="323259.Mhun_0739"/>
<evidence type="ECO:0000256" key="1">
    <source>
        <dbReference type="ARBA" id="ARBA00023118"/>
    </source>
</evidence>
<dbReference type="CDD" id="cd09726">
    <property type="entry name" value="RAMP_I_III"/>
    <property type="match status" value="1"/>
</dbReference>